<protein>
    <submittedName>
        <fullName evidence="1">Uncharacterized protein</fullName>
    </submittedName>
</protein>
<name>A0A368Y2N3_9BURK</name>
<dbReference type="RefSeq" id="WP_114467547.1">
    <property type="nucleotide sequence ID" value="NZ_QPJK01000002.1"/>
</dbReference>
<dbReference type="EMBL" id="QPJK01000002">
    <property type="protein sequence ID" value="RCW74452.1"/>
    <property type="molecule type" value="Genomic_DNA"/>
</dbReference>
<gene>
    <name evidence="1" type="ORF">DES41_102775</name>
</gene>
<dbReference type="Proteomes" id="UP000252884">
    <property type="component" value="Unassembled WGS sequence"/>
</dbReference>
<comment type="caution">
    <text evidence="1">The sequence shown here is derived from an EMBL/GenBank/DDBJ whole genome shotgun (WGS) entry which is preliminary data.</text>
</comment>
<accession>A0A368Y2N3</accession>
<proteinExistence type="predicted"/>
<dbReference type="AlphaFoldDB" id="A0A368Y2N3"/>
<sequence length="98" mass="10970">MSLPALRSLALSVQEYRSGEYRWVVLERFADDEPFEVLLAAEESCATYGDAWANGTAVLSALADDNMAIGPRVNEEEQPVFVQTDRPGLYELRDDDDK</sequence>
<evidence type="ECO:0000313" key="2">
    <source>
        <dbReference type="Proteomes" id="UP000252884"/>
    </source>
</evidence>
<dbReference type="OrthoDB" id="8904837at2"/>
<keyword evidence="2" id="KW-1185">Reference proteome</keyword>
<reference evidence="1 2" key="1">
    <citation type="submission" date="2018-07" db="EMBL/GenBank/DDBJ databases">
        <title>Genomic Encyclopedia of Type Strains, Phase IV (KMG-IV): sequencing the most valuable type-strain genomes for metagenomic binning, comparative biology and taxonomic classification.</title>
        <authorList>
            <person name="Goeker M."/>
        </authorList>
    </citation>
    <scope>NUCLEOTIDE SEQUENCE [LARGE SCALE GENOMIC DNA]</scope>
    <source>
        <strain evidence="1 2">DSM 21634</strain>
    </source>
</reference>
<evidence type="ECO:0000313" key="1">
    <source>
        <dbReference type="EMBL" id="RCW74452.1"/>
    </source>
</evidence>
<organism evidence="1 2">
    <name type="scientific">Pseudorhodoferax soli</name>
    <dbReference type="NCBI Taxonomy" id="545864"/>
    <lineage>
        <taxon>Bacteria</taxon>
        <taxon>Pseudomonadati</taxon>
        <taxon>Pseudomonadota</taxon>
        <taxon>Betaproteobacteria</taxon>
        <taxon>Burkholderiales</taxon>
        <taxon>Comamonadaceae</taxon>
    </lineage>
</organism>